<protein>
    <recommendedName>
        <fullName evidence="7">Alpha-agarase</fullName>
    </recommendedName>
</protein>
<comment type="caution">
    <text evidence="5">The sequence shown here is derived from an EMBL/GenBank/DDBJ whole genome shotgun (WGS) entry which is preliminary data.</text>
</comment>
<evidence type="ECO:0000256" key="4">
    <source>
        <dbReference type="SAM" id="SignalP"/>
    </source>
</evidence>
<gene>
    <name evidence="5" type="ORF">DOQ08_01433</name>
</gene>
<dbReference type="RefSeq" id="WP_114334221.1">
    <property type="nucleotide sequence ID" value="NZ_QMDL01000002.1"/>
</dbReference>
<dbReference type="EMBL" id="QMDL01000002">
    <property type="protein sequence ID" value="RMJ04113.1"/>
    <property type="molecule type" value="Genomic_DNA"/>
</dbReference>
<evidence type="ECO:0000313" key="6">
    <source>
        <dbReference type="Proteomes" id="UP000265903"/>
    </source>
</evidence>
<dbReference type="GO" id="GO:0007155">
    <property type="term" value="P:cell adhesion"/>
    <property type="evidence" value="ECO:0007669"/>
    <property type="project" value="InterPro"/>
</dbReference>
<dbReference type="Proteomes" id="UP000265903">
    <property type="component" value="Unassembled WGS sequence"/>
</dbReference>
<dbReference type="Gene3D" id="4.10.1080.10">
    <property type="entry name" value="TSP type-3 repeat"/>
    <property type="match status" value="3"/>
</dbReference>
<evidence type="ECO:0000256" key="3">
    <source>
        <dbReference type="SAM" id="MobiDB-lite"/>
    </source>
</evidence>
<accession>A0A3M2RFN7</accession>
<keyword evidence="2" id="KW-0106">Calcium</keyword>
<dbReference type="AlphaFoldDB" id="A0A3M2RFN7"/>
<evidence type="ECO:0008006" key="7">
    <source>
        <dbReference type="Google" id="ProtNLM"/>
    </source>
</evidence>
<feature type="region of interest" description="Disordered" evidence="3">
    <location>
        <begin position="27"/>
        <end position="105"/>
    </location>
</feature>
<proteinExistence type="predicted"/>
<feature type="region of interest" description="Disordered" evidence="3">
    <location>
        <begin position="170"/>
        <end position="191"/>
    </location>
</feature>
<feature type="signal peptide" evidence="4">
    <location>
        <begin position="1"/>
        <end position="21"/>
    </location>
</feature>
<reference evidence="5 6" key="1">
    <citation type="submission" date="2018-08" db="EMBL/GenBank/DDBJ databases">
        <title>Whole Genome Sequence of the Moderate Halophilic Marine Bacterium Marinobacter litoralis Sw-45.</title>
        <authorList>
            <person name="Musa H."/>
        </authorList>
    </citation>
    <scope>NUCLEOTIDE SEQUENCE [LARGE SCALE GENOMIC DNA]</scope>
    <source>
        <strain evidence="5 6">Sw-45</strain>
    </source>
</reference>
<dbReference type="PANTHER" id="PTHR10199">
    <property type="entry name" value="THROMBOSPONDIN"/>
    <property type="match status" value="1"/>
</dbReference>
<feature type="chain" id="PRO_5018336728" description="Alpha-agarase" evidence="4">
    <location>
        <begin position="22"/>
        <end position="543"/>
    </location>
</feature>
<dbReference type="PROSITE" id="PS51257">
    <property type="entry name" value="PROKAR_LIPOPROTEIN"/>
    <property type="match status" value="1"/>
</dbReference>
<evidence type="ECO:0000256" key="2">
    <source>
        <dbReference type="ARBA" id="ARBA00022837"/>
    </source>
</evidence>
<dbReference type="Pfam" id="PF02412">
    <property type="entry name" value="TSP_3"/>
    <property type="match status" value="7"/>
</dbReference>
<keyword evidence="6" id="KW-1185">Reference proteome</keyword>
<evidence type="ECO:0000256" key="1">
    <source>
        <dbReference type="ARBA" id="ARBA00022729"/>
    </source>
</evidence>
<feature type="region of interest" description="Disordered" evidence="3">
    <location>
        <begin position="241"/>
        <end position="283"/>
    </location>
</feature>
<feature type="compositionally biased region" description="Acidic residues" evidence="3">
    <location>
        <begin position="56"/>
        <end position="68"/>
    </location>
</feature>
<name>A0A3M2RFN7_9GAMM</name>
<sequence length="543" mass="55350">MKLNNLNLPLILLFTALLALAGCEADSSGDGSSVNGGEQNVDGSGNGSNDDGSKEFDEDGDGIPDNEDSCPATGNDGVDADADGIDDACDGQVSNQDDLDGDGVLNGEDNCPLIANPDQKNTDRDLYGDACDIDTDGDGVDDKVKNSDGTFKAKPAADGGDNCPLIANSSQSDRDGNGVGNACDTDADGDGVDDKVEASDGTFSVLSVADGGDNCPLQPNANQLDSDDDGLGDACETDGAIWDQTDRDGDGIANKDLAGNDISDDNCPTVANPNQEDSDGDGLGNVCDADMDNDGVNDKTDVDPVVMLPLVGGDNCPYVPNGADQAGVAGVGNQTDTDGDGVGDACDRVNNIEFACGVGEQFTPMLASDSQIAAVASVDESACLLPALGGLLCNVSDEGNVIDDDLANFATIQNTNLLGLSNVSLRVAATSGFAYPGHNVIGVSIAEASQLVKLGLLTNGGLKVRTLLNGEIQEESDGQVGADLDLLGIVGLLGGNESEFLVFQTSKRFDSVEVVSGGFQLLSLLDEFNVHAVCASKTEVQVP</sequence>
<dbReference type="OrthoDB" id="6197493at2"/>
<organism evidence="5 6">
    <name type="scientific">Marinobacter litoralis</name>
    <dbReference type="NCBI Taxonomy" id="187981"/>
    <lineage>
        <taxon>Bacteria</taxon>
        <taxon>Pseudomonadati</taxon>
        <taxon>Pseudomonadota</taxon>
        <taxon>Gammaproteobacteria</taxon>
        <taxon>Pseudomonadales</taxon>
        <taxon>Marinobacteraceae</taxon>
        <taxon>Marinobacter</taxon>
    </lineage>
</organism>
<dbReference type="SUPFAM" id="SSF103647">
    <property type="entry name" value="TSP type-3 repeat"/>
    <property type="match status" value="3"/>
</dbReference>
<dbReference type="InterPro" id="IPR028974">
    <property type="entry name" value="TSP_type-3_rpt"/>
</dbReference>
<dbReference type="GO" id="GO:0005509">
    <property type="term" value="F:calcium ion binding"/>
    <property type="evidence" value="ECO:0007669"/>
    <property type="project" value="InterPro"/>
</dbReference>
<dbReference type="InterPro" id="IPR003367">
    <property type="entry name" value="Thrombospondin_3-like_rpt"/>
</dbReference>
<dbReference type="FunFam" id="4.10.1080.10:FF:000001">
    <property type="entry name" value="Thrombospondin 3"/>
    <property type="match status" value="1"/>
</dbReference>
<evidence type="ECO:0000313" key="5">
    <source>
        <dbReference type="EMBL" id="RMJ04113.1"/>
    </source>
</evidence>
<keyword evidence="1 4" id="KW-0732">Signal</keyword>
<feature type="compositionally biased region" description="Low complexity" evidence="3">
    <location>
        <begin position="27"/>
        <end position="50"/>
    </location>
</feature>
<feature type="compositionally biased region" description="Acidic residues" evidence="3">
    <location>
        <begin position="78"/>
        <end position="89"/>
    </location>
</feature>